<evidence type="ECO:0000313" key="4">
    <source>
        <dbReference type="EMBL" id="OCB88990.1"/>
    </source>
</evidence>
<sequence length="326" mass="35526">MGYLRRRSSPLWCRCFTYAVTLAVAVAPLRPLQTSGSGSAPPQPIRHSLVLALRAYRTSLTISALLCSSLSSSTSYTYIGFASFFFLLFFYSFLIMAKSLVSESVSASSPSGTAVQPVSAVTPDTGVTNPDTCQSPTSPPLPQPSQLDAKDRRAYEVARQRAKRPEDRRKARNQKEAKHGWLAGVTGRGARVAQETDAREATVVNARDLKKEVTVLESQSKPDAVGVTGLDAHEARITVRLEDLIRVAKVRKEKADDFEVVPHVRAVIALDETDFACDTEGGKIPTPNLDLDDWEHVASSSDTSSSEDDEPRKAPSYAQVVSNKQQ</sequence>
<feature type="signal peptide" evidence="3">
    <location>
        <begin position="1"/>
        <end position="25"/>
    </location>
</feature>
<evidence type="ECO:0000256" key="2">
    <source>
        <dbReference type="SAM" id="Phobius"/>
    </source>
</evidence>
<feature type="chain" id="PRO_5040342461" evidence="3">
    <location>
        <begin position="26"/>
        <end position="326"/>
    </location>
</feature>
<accession>A0A9Q5HZN5</accession>
<comment type="caution">
    <text evidence="4">The sequence shown here is derived from an EMBL/GenBank/DDBJ whole genome shotgun (WGS) entry which is preliminary data.</text>
</comment>
<evidence type="ECO:0000313" key="5">
    <source>
        <dbReference type="Proteomes" id="UP000757232"/>
    </source>
</evidence>
<keyword evidence="3" id="KW-0732">Signal</keyword>
<gene>
    <name evidence="4" type="ORF">A7U60_g3797</name>
</gene>
<organism evidence="4 5">
    <name type="scientific">Sanghuangporus baumii</name>
    <name type="common">Phellinus baumii</name>
    <dbReference type="NCBI Taxonomy" id="108892"/>
    <lineage>
        <taxon>Eukaryota</taxon>
        <taxon>Fungi</taxon>
        <taxon>Dikarya</taxon>
        <taxon>Basidiomycota</taxon>
        <taxon>Agaricomycotina</taxon>
        <taxon>Agaricomycetes</taxon>
        <taxon>Hymenochaetales</taxon>
        <taxon>Hymenochaetaceae</taxon>
        <taxon>Sanghuangporus</taxon>
    </lineage>
</organism>
<evidence type="ECO:0000256" key="1">
    <source>
        <dbReference type="SAM" id="MobiDB-lite"/>
    </source>
</evidence>
<dbReference type="AlphaFoldDB" id="A0A9Q5HZN5"/>
<feature type="compositionally biased region" description="Basic and acidic residues" evidence="1">
    <location>
        <begin position="148"/>
        <end position="178"/>
    </location>
</feature>
<protein>
    <submittedName>
        <fullName evidence="4">Uncharacterized protein</fullName>
    </submittedName>
</protein>
<keyword evidence="5" id="KW-1185">Reference proteome</keyword>
<proteinExistence type="predicted"/>
<reference evidence="4" key="1">
    <citation type="submission" date="2016-06" db="EMBL/GenBank/DDBJ databases">
        <title>Draft Genome sequence of the fungus Inonotus baumii.</title>
        <authorList>
            <person name="Zhu H."/>
            <person name="Lin W."/>
        </authorList>
    </citation>
    <scope>NUCLEOTIDE SEQUENCE</scope>
    <source>
        <strain evidence="4">821</strain>
    </source>
</reference>
<feature type="region of interest" description="Disordered" evidence="1">
    <location>
        <begin position="108"/>
        <end position="178"/>
    </location>
</feature>
<dbReference type="EMBL" id="LNZH02000166">
    <property type="protein sequence ID" value="OCB88990.1"/>
    <property type="molecule type" value="Genomic_DNA"/>
</dbReference>
<dbReference type="OrthoDB" id="3245714at2759"/>
<evidence type="ECO:0000256" key="3">
    <source>
        <dbReference type="SAM" id="SignalP"/>
    </source>
</evidence>
<dbReference type="Proteomes" id="UP000757232">
    <property type="component" value="Unassembled WGS sequence"/>
</dbReference>
<keyword evidence="2" id="KW-0812">Transmembrane</keyword>
<feature type="region of interest" description="Disordered" evidence="1">
    <location>
        <begin position="281"/>
        <end position="326"/>
    </location>
</feature>
<feature type="transmembrane region" description="Helical" evidence="2">
    <location>
        <begin position="75"/>
        <end position="94"/>
    </location>
</feature>
<keyword evidence="2" id="KW-1133">Transmembrane helix</keyword>
<name>A0A9Q5HZN5_SANBA</name>
<keyword evidence="2" id="KW-0472">Membrane</keyword>